<evidence type="ECO:0000256" key="3">
    <source>
        <dbReference type="ARBA" id="ARBA00022692"/>
    </source>
</evidence>
<evidence type="ECO:0000256" key="6">
    <source>
        <dbReference type="RuleBase" id="RU361218"/>
    </source>
</evidence>
<keyword evidence="8" id="KW-1185">Reference proteome</keyword>
<dbReference type="CDD" id="cd03127">
    <property type="entry name" value="tetraspanin_LEL"/>
    <property type="match status" value="1"/>
</dbReference>
<organism evidence="7 8">
    <name type="scientific">Owenia fusiformis</name>
    <name type="common">Polychaete worm</name>
    <dbReference type="NCBI Taxonomy" id="6347"/>
    <lineage>
        <taxon>Eukaryota</taxon>
        <taxon>Metazoa</taxon>
        <taxon>Spiralia</taxon>
        <taxon>Lophotrochozoa</taxon>
        <taxon>Annelida</taxon>
        <taxon>Polychaeta</taxon>
        <taxon>Sedentaria</taxon>
        <taxon>Canalipalpata</taxon>
        <taxon>Sabellida</taxon>
        <taxon>Oweniida</taxon>
        <taxon>Oweniidae</taxon>
        <taxon>Owenia</taxon>
    </lineage>
</organism>
<comment type="similarity">
    <text evidence="2 6">Belongs to the tetraspanin (TM4SF) family.</text>
</comment>
<dbReference type="Proteomes" id="UP000749559">
    <property type="component" value="Unassembled WGS sequence"/>
</dbReference>
<dbReference type="InterPro" id="IPR000301">
    <property type="entry name" value="Tetraspanin_animals"/>
</dbReference>
<dbReference type="SUPFAM" id="SSF48652">
    <property type="entry name" value="Tetraspanin"/>
    <property type="match status" value="1"/>
</dbReference>
<feature type="transmembrane region" description="Helical" evidence="6">
    <location>
        <begin position="219"/>
        <end position="243"/>
    </location>
</feature>
<evidence type="ECO:0000256" key="5">
    <source>
        <dbReference type="ARBA" id="ARBA00023136"/>
    </source>
</evidence>
<feature type="transmembrane region" description="Helical" evidence="6">
    <location>
        <begin position="59"/>
        <end position="85"/>
    </location>
</feature>
<evidence type="ECO:0000256" key="4">
    <source>
        <dbReference type="ARBA" id="ARBA00022989"/>
    </source>
</evidence>
<dbReference type="Pfam" id="PF00335">
    <property type="entry name" value="Tetraspanin"/>
    <property type="match status" value="1"/>
</dbReference>
<dbReference type="GO" id="GO:0016020">
    <property type="term" value="C:membrane"/>
    <property type="evidence" value="ECO:0007669"/>
    <property type="project" value="UniProtKB-SubCell"/>
</dbReference>
<dbReference type="PIRSF" id="PIRSF002419">
    <property type="entry name" value="Tetraspanin"/>
    <property type="match status" value="1"/>
</dbReference>
<keyword evidence="5 6" id="KW-0472">Membrane</keyword>
<evidence type="ECO:0000256" key="2">
    <source>
        <dbReference type="ARBA" id="ARBA00006840"/>
    </source>
</evidence>
<reference evidence="7" key="1">
    <citation type="submission" date="2022-03" db="EMBL/GenBank/DDBJ databases">
        <authorList>
            <person name="Martin C."/>
        </authorList>
    </citation>
    <scope>NUCLEOTIDE SEQUENCE</scope>
</reference>
<name>A0A8J1TZ60_OWEFU</name>
<dbReference type="Gene3D" id="1.10.1450.10">
    <property type="entry name" value="Tetraspanin"/>
    <property type="match status" value="1"/>
</dbReference>
<dbReference type="PANTHER" id="PTHR19282">
    <property type="entry name" value="TETRASPANIN"/>
    <property type="match status" value="1"/>
</dbReference>
<evidence type="ECO:0000256" key="1">
    <source>
        <dbReference type="ARBA" id="ARBA00004141"/>
    </source>
</evidence>
<dbReference type="AlphaFoldDB" id="A0A8J1TZ60"/>
<gene>
    <name evidence="7" type="ORF">OFUS_LOCUS13047</name>
</gene>
<comment type="caution">
    <text evidence="7">The sequence shown here is derived from an EMBL/GenBank/DDBJ whole genome shotgun (WGS) entry which is preliminary data.</text>
</comment>
<keyword evidence="4 6" id="KW-1133">Transmembrane helix</keyword>
<dbReference type="EMBL" id="CAIIXF020000006">
    <property type="protein sequence ID" value="CAH1787317.1"/>
    <property type="molecule type" value="Genomic_DNA"/>
</dbReference>
<dbReference type="InterPro" id="IPR008952">
    <property type="entry name" value="Tetraspanin_EC2_sf"/>
</dbReference>
<keyword evidence="3 6" id="KW-0812">Transmembrane</keyword>
<feature type="transmembrane region" description="Helical" evidence="6">
    <location>
        <begin position="91"/>
        <end position="117"/>
    </location>
</feature>
<evidence type="ECO:0000313" key="7">
    <source>
        <dbReference type="EMBL" id="CAH1787317.1"/>
    </source>
</evidence>
<sequence>MALRSDLRCIKTLSVWWNAIFWFIGGILLLAFALYLRLDPLYGSFINGSRVSNMCWVSHYWILSYLLMGSGFIMAVTGLLGVYGAHKEKTTFLGIFCIALLIVVLTQLVVGILGFIWKEEFKRQITDCIKEGIRFDYGQSDTHTFSIDYMQRRMQCCGGDGPVDYANSNWGRQWSNNGRVPSSCCSSWDQDTVVCNLARPTFVSGCSERLIWMFERHGVLIICVSIILVGFEALGFLFNVILWCALNSKITVPEQWEMVGTIENQETDTQYSQYSRSSSKPSFNNRF</sequence>
<comment type="subcellular location">
    <subcellularLocation>
        <location evidence="1 6">Membrane</location>
        <topology evidence="1 6">Multi-pass membrane protein</topology>
    </subcellularLocation>
</comment>
<dbReference type="OrthoDB" id="9993879at2759"/>
<evidence type="ECO:0000313" key="8">
    <source>
        <dbReference type="Proteomes" id="UP000749559"/>
    </source>
</evidence>
<accession>A0A8J1TZ60</accession>
<proteinExistence type="inferred from homology"/>
<dbReference type="InterPro" id="IPR018499">
    <property type="entry name" value="Tetraspanin/Peripherin"/>
</dbReference>
<protein>
    <recommendedName>
        <fullName evidence="6">Tetraspanin</fullName>
    </recommendedName>
</protein>
<dbReference type="PRINTS" id="PR00259">
    <property type="entry name" value="TMFOUR"/>
</dbReference>
<feature type="transmembrane region" description="Helical" evidence="6">
    <location>
        <begin position="20"/>
        <end position="38"/>
    </location>
</feature>